<evidence type="ECO:0000256" key="4">
    <source>
        <dbReference type="ARBA" id="ARBA00023054"/>
    </source>
</evidence>
<evidence type="ECO:0000256" key="3">
    <source>
        <dbReference type="ARBA" id="ARBA00023015"/>
    </source>
</evidence>
<dbReference type="InterPro" id="IPR021640">
    <property type="entry name" value="Mediator_Med28"/>
</dbReference>
<comment type="subcellular location">
    <subcellularLocation>
        <location evidence="1">Nucleus</location>
    </subcellularLocation>
</comment>
<reference evidence="7" key="1">
    <citation type="submission" date="2021-06" db="EMBL/GenBank/DDBJ databases">
        <authorList>
            <person name="Kallberg Y."/>
            <person name="Tangrot J."/>
            <person name="Rosling A."/>
        </authorList>
    </citation>
    <scope>NUCLEOTIDE SEQUENCE</scope>
    <source>
        <strain evidence="7">BR232B</strain>
    </source>
</reference>
<gene>
    <name evidence="7" type="ORF">PBRASI_LOCUS5156</name>
</gene>
<evidence type="ECO:0000256" key="2">
    <source>
        <dbReference type="ARBA" id="ARBA00005571"/>
    </source>
</evidence>
<comment type="similarity">
    <text evidence="2">Belongs to the Mediator complex subunit 28 family.</text>
</comment>
<dbReference type="Pfam" id="PF11594">
    <property type="entry name" value="Med28"/>
    <property type="match status" value="1"/>
</dbReference>
<evidence type="ECO:0000256" key="1">
    <source>
        <dbReference type="ARBA" id="ARBA00004123"/>
    </source>
</evidence>
<dbReference type="GO" id="GO:0005634">
    <property type="term" value="C:nucleus"/>
    <property type="evidence" value="ECO:0007669"/>
    <property type="project" value="UniProtKB-SubCell"/>
</dbReference>
<evidence type="ECO:0000256" key="6">
    <source>
        <dbReference type="ARBA" id="ARBA00023242"/>
    </source>
</evidence>
<evidence type="ECO:0000313" key="7">
    <source>
        <dbReference type="EMBL" id="CAG8552329.1"/>
    </source>
</evidence>
<proteinExistence type="inferred from homology"/>
<protein>
    <submittedName>
        <fullName evidence="7">9162_t:CDS:1</fullName>
    </submittedName>
</protein>
<keyword evidence="4" id="KW-0175">Coiled coil</keyword>
<keyword evidence="5" id="KW-0804">Transcription</keyword>
<evidence type="ECO:0000313" key="8">
    <source>
        <dbReference type="Proteomes" id="UP000789739"/>
    </source>
</evidence>
<keyword evidence="3" id="KW-0805">Transcription regulation</keyword>
<comment type="caution">
    <text evidence="7">The sequence shown here is derived from an EMBL/GenBank/DDBJ whole genome shotgun (WGS) entry which is preliminary data.</text>
</comment>
<dbReference type="AlphaFoldDB" id="A0A9N9FS24"/>
<organism evidence="7 8">
    <name type="scientific">Paraglomus brasilianum</name>
    <dbReference type="NCBI Taxonomy" id="144538"/>
    <lineage>
        <taxon>Eukaryota</taxon>
        <taxon>Fungi</taxon>
        <taxon>Fungi incertae sedis</taxon>
        <taxon>Mucoromycota</taxon>
        <taxon>Glomeromycotina</taxon>
        <taxon>Glomeromycetes</taxon>
        <taxon>Paraglomerales</taxon>
        <taxon>Paraglomeraceae</taxon>
        <taxon>Paraglomus</taxon>
    </lineage>
</organism>
<dbReference type="Proteomes" id="UP000789739">
    <property type="component" value="Unassembled WGS sequence"/>
</dbReference>
<accession>A0A9N9FS24</accession>
<keyword evidence="8" id="KW-1185">Reference proteome</keyword>
<sequence length="141" mass="16236">MTTESLSGLVEQLSKEMKDCMKEIVPRVLLVETNTDSSTANNVPIHIREYVDVDEEERKELNAVRIRTSSFLQTARKMQVALEEIIISKRDKSEEETLKQEIACLQQDTEKKKATIQKYTTLMLQWSAEFAQLEEETTAPL</sequence>
<dbReference type="EMBL" id="CAJVPI010000581">
    <property type="protein sequence ID" value="CAG8552329.1"/>
    <property type="molecule type" value="Genomic_DNA"/>
</dbReference>
<name>A0A9N9FS24_9GLOM</name>
<keyword evidence="6" id="KW-0539">Nucleus</keyword>
<evidence type="ECO:0000256" key="5">
    <source>
        <dbReference type="ARBA" id="ARBA00023163"/>
    </source>
</evidence>
<dbReference type="OrthoDB" id="2362198at2759"/>